<dbReference type="InterPro" id="IPR015422">
    <property type="entry name" value="PyrdxlP-dep_Trfase_small"/>
</dbReference>
<keyword evidence="5" id="KW-0663">Pyridoxal phosphate</keyword>
<dbReference type="PANTHER" id="PTHR43643:SF3">
    <property type="entry name" value="HISTIDINOL-PHOSPHATE AMINOTRANSFERASE"/>
    <property type="match status" value="1"/>
</dbReference>
<dbReference type="SUPFAM" id="SSF53383">
    <property type="entry name" value="PLP-dependent transferases"/>
    <property type="match status" value="1"/>
</dbReference>
<dbReference type="Proteomes" id="UP000885931">
    <property type="component" value="Unassembled WGS sequence"/>
</dbReference>
<reference evidence="7" key="1">
    <citation type="journal article" date="2020" name="mSystems">
        <title>Genome- and Community-Level Interaction Insights into Carbon Utilization and Element Cycling Functions of Hydrothermarchaeota in Hydrothermal Sediment.</title>
        <authorList>
            <person name="Zhou Z."/>
            <person name="Liu Y."/>
            <person name="Xu W."/>
            <person name="Pan J."/>
            <person name="Luo Z.H."/>
            <person name="Li M."/>
        </authorList>
    </citation>
    <scope>NUCLEOTIDE SEQUENCE [LARGE SCALE GENOMIC DNA]</scope>
    <source>
        <strain evidence="7">HyVt-237</strain>
    </source>
</reference>
<dbReference type="EMBL" id="DRBW01000217">
    <property type="protein sequence ID" value="HDM90720.1"/>
    <property type="molecule type" value="Genomic_DNA"/>
</dbReference>
<dbReference type="InterPro" id="IPR015421">
    <property type="entry name" value="PyrdxlP-dep_Trfase_major"/>
</dbReference>
<evidence type="ECO:0000256" key="1">
    <source>
        <dbReference type="ARBA" id="ARBA00001933"/>
    </source>
</evidence>
<dbReference type="AlphaFoldDB" id="A0A7C1BGA5"/>
<protein>
    <submittedName>
        <fullName evidence="7">Histidinol-phosphate transaminase</fullName>
        <ecNumber evidence="7">2.6.1.9</ecNumber>
    </submittedName>
</protein>
<dbReference type="HAMAP" id="MF_01023">
    <property type="entry name" value="HisC_aminotrans_2"/>
    <property type="match status" value="1"/>
</dbReference>
<dbReference type="CDD" id="cd00609">
    <property type="entry name" value="AAT_like"/>
    <property type="match status" value="1"/>
</dbReference>
<evidence type="ECO:0000256" key="4">
    <source>
        <dbReference type="ARBA" id="ARBA00022679"/>
    </source>
</evidence>
<keyword evidence="4 7" id="KW-0808">Transferase</keyword>
<dbReference type="Gene3D" id="3.90.1150.10">
    <property type="entry name" value="Aspartate Aminotransferase, domain 1"/>
    <property type="match status" value="1"/>
</dbReference>
<dbReference type="GO" id="GO:0030170">
    <property type="term" value="F:pyridoxal phosphate binding"/>
    <property type="evidence" value="ECO:0007669"/>
    <property type="project" value="InterPro"/>
</dbReference>
<dbReference type="EC" id="2.6.1.9" evidence="7"/>
<dbReference type="InterPro" id="IPR004839">
    <property type="entry name" value="Aminotransferase_I/II_large"/>
</dbReference>
<dbReference type="InterPro" id="IPR005861">
    <property type="entry name" value="HisP_aminotrans"/>
</dbReference>
<feature type="domain" description="Aminotransferase class I/classII large" evidence="6">
    <location>
        <begin position="35"/>
        <end position="346"/>
    </location>
</feature>
<dbReference type="NCBIfam" id="TIGR01141">
    <property type="entry name" value="hisC"/>
    <property type="match status" value="1"/>
</dbReference>
<name>A0A7C1BGA5_UNCW3</name>
<dbReference type="Pfam" id="PF00155">
    <property type="entry name" value="Aminotran_1_2"/>
    <property type="match status" value="1"/>
</dbReference>
<evidence type="ECO:0000313" key="7">
    <source>
        <dbReference type="EMBL" id="HDM90720.1"/>
    </source>
</evidence>
<dbReference type="GO" id="GO:0000105">
    <property type="term" value="P:L-histidine biosynthetic process"/>
    <property type="evidence" value="ECO:0007669"/>
    <property type="project" value="InterPro"/>
</dbReference>
<comment type="cofactor">
    <cofactor evidence="1">
        <name>pyridoxal 5'-phosphate</name>
        <dbReference type="ChEBI" id="CHEBI:597326"/>
    </cofactor>
</comment>
<comment type="caution">
    <text evidence="7">The sequence shown here is derived from an EMBL/GenBank/DDBJ whole genome shotgun (WGS) entry which is preliminary data.</text>
</comment>
<gene>
    <name evidence="7" type="ORF">ENG67_05915</name>
</gene>
<dbReference type="GO" id="GO:0004400">
    <property type="term" value="F:histidinol-phosphate transaminase activity"/>
    <property type="evidence" value="ECO:0007669"/>
    <property type="project" value="UniProtKB-EC"/>
</dbReference>
<evidence type="ECO:0000259" key="6">
    <source>
        <dbReference type="Pfam" id="PF00155"/>
    </source>
</evidence>
<evidence type="ECO:0000256" key="2">
    <source>
        <dbReference type="ARBA" id="ARBA00011738"/>
    </source>
</evidence>
<accession>A0A7C1BGA5</accession>
<sequence length="348" mass="39528">MHPLARWKLRAVKPYVPGKPIEELARELGLKEPIEKLASNENALGPSPLAVEAIKKALGEVNLYPDDEAYYLKKKIAEKFGVDFDEVVVGNGSVEIVLMLGLGFVYPGESIVASQGSFIMYKIVANLIGADFIEPPLGEDWRIDLDVLYRAIRPDTKLVFISNPNNPTGTALWRDEVEEFMNRVGDDVIVVWDEAYYEFVDKERFPDTLRYVREGRNVVVLRTFSKIYGLAGLRLGYGFAPQNIVEVLRRVRLPFNVNRIAQIAAIAARDDEEHLRLSCELVLKGKLYLMKELRRLNIPYAHSETNFIFVEFPFDAGYIYESLLKRGIITRPLAGYNFPRALRITVGT</sequence>
<dbReference type="PANTHER" id="PTHR43643">
    <property type="entry name" value="HISTIDINOL-PHOSPHATE AMINOTRANSFERASE 2"/>
    <property type="match status" value="1"/>
</dbReference>
<organism evidence="7">
    <name type="scientific">candidate division WOR-3 bacterium</name>
    <dbReference type="NCBI Taxonomy" id="2052148"/>
    <lineage>
        <taxon>Bacteria</taxon>
        <taxon>Bacteria division WOR-3</taxon>
    </lineage>
</organism>
<proteinExistence type="inferred from homology"/>
<dbReference type="InterPro" id="IPR015424">
    <property type="entry name" value="PyrdxlP-dep_Trfase"/>
</dbReference>
<feature type="non-terminal residue" evidence="7">
    <location>
        <position position="348"/>
    </location>
</feature>
<comment type="subunit">
    <text evidence="2">Homodimer.</text>
</comment>
<keyword evidence="3 7" id="KW-0032">Aminotransferase</keyword>
<dbReference type="InterPro" id="IPR050106">
    <property type="entry name" value="HistidinolP_aminotransfase"/>
</dbReference>
<evidence type="ECO:0000256" key="3">
    <source>
        <dbReference type="ARBA" id="ARBA00022576"/>
    </source>
</evidence>
<dbReference type="Gene3D" id="3.40.640.10">
    <property type="entry name" value="Type I PLP-dependent aspartate aminotransferase-like (Major domain)"/>
    <property type="match status" value="1"/>
</dbReference>
<evidence type="ECO:0000256" key="5">
    <source>
        <dbReference type="ARBA" id="ARBA00022898"/>
    </source>
</evidence>